<gene>
    <name evidence="4" type="ORF">ACFFVI_02365</name>
</gene>
<evidence type="ECO:0000313" key="4">
    <source>
        <dbReference type="EMBL" id="MFB9375802.1"/>
    </source>
</evidence>
<evidence type="ECO:0000256" key="2">
    <source>
        <dbReference type="SAM" id="Phobius"/>
    </source>
</evidence>
<reference evidence="4 5" key="1">
    <citation type="submission" date="2024-09" db="EMBL/GenBank/DDBJ databases">
        <authorList>
            <person name="Sun Q."/>
            <person name="Mori K."/>
        </authorList>
    </citation>
    <scope>NUCLEOTIDE SEQUENCE [LARGE SCALE GENOMIC DNA]</scope>
    <source>
        <strain evidence="4 5">TISTR 1856</strain>
    </source>
</reference>
<comment type="caution">
    <text evidence="4">The sequence shown here is derived from an EMBL/GenBank/DDBJ whole genome shotgun (WGS) entry which is preliminary data.</text>
</comment>
<dbReference type="EMBL" id="JBHMDM010000001">
    <property type="protein sequence ID" value="MFB9375802.1"/>
    <property type="molecule type" value="Genomic_DNA"/>
</dbReference>
<sequence length="136" mass="14183">MTDNGSFPADQPAHPLRLDKGPGATGAPGVERFYAWLRRTGLVREDDRIVGGVSGALARRVGVAPVAVRVAFAVLALVGGFGLALYGLAWALLPDRSGRIEAEAAHHGDVSGALVAAVVLVVADLLLGTPLRLWVW</sequence>
<feature type="transmembrane region" description="Helical" evidence="2">
    <location>
        <begin position="113"/>
        <end position="135"/>
    </location>
</feature>
<dbReference type="RefSeq" id="WP_380139890.1">
    <property type="nucleotide sequence ID" value="NZ_JBHLUI010000012.1"/>
</dbReference>
<accession>A0ABV5LP09</accession>
<protein>
    <submittedName>
        <fullName evidence="4">PspC domain-containing protein</fullName>
    </submittedName>
</protein>
<keyword evidence="2" id="KW-0472">Membrane</keyword>
<keyword evidence="2" id="KW-1133">Transmembrane helix</keyword>
<evidence type="ECO:0000313" key="5">
    <source>
        <dbReference type="Proteomes" id="UP001589748"/>
    </source>
</evidence>
<evidence type="ECO:0000259" key="3">
    <source>
        <dbReference type="Pfam" id="PF04024"/>
    </source>
</evidence>
<dbReference type="Pfam" id="PF04024">
    <property type="entry name" value="PspC"/>
    <property type="match status" value="1"/>
</dbReference>
<feature type="domain" description="Phage shock protein PspC N-terminal" evidence="3">
    <location>
        <begin position="42"/>
        <end position="95"/>
    </location>
</feature>
<name>A0ABV5LP09_9ACTN</name>
<keyword evidence="2" id="KW-0812">Transmembrane</keyword>
<proteinExistence type="predicted"/>
<keyword evidence="5" id="KW-1185">Reference proteome</keyword>
<dbReference type="InterPro" id="IPR007168">
    <property type="entry name" value="Phageshock_PspC_N"/>
</dbReference>
<evidence type="ECO:0000256" key="1">
    <source>
        <dbReference type="SAM" id="MobiDB-lite"/>
    </source>
</evidence>
<feature type="transmembrane region" description="Helical" evidence="2">
    <location>
        <begin position="66"/>
        <end position="93"/>
    </location>
</feature>
<organism evidence="4 5">
    <name type="scientific">Kineococcus gynurae</name>
    <dbReference type="NCBI Taxonomy" id="452979"/>
    <lineage>
        <taxon>Bacteria</taxon>
        <taxon>Bacillati</taxon>
        <taxon>Actinomycetota</taxon>
        <taxon>Actinomycetes</taxon>
        <taxon>Kineosporiales</taxon>
        <taxon>Kineosporiaceae</taxon>
        <taxon>Kineococcus</taxon>
    </lineage>
</organism>
<dbReference type="Proteomes" id="UP001589748">
    <property type="component" value="Unassembled WGS sequence"/>
</dbReference>
<feature type="region of interest" description="Disordered" evidence="1">
    <location>
        <begin position="1"/>
        <end position="24"/>
    </location>
</feature>